<sequence length="151" mass="17685">MGTPAMYSNFQQTPFTQRTVQNIPGHLHKETLVVLHCVSPQQSQIYTTLNPFRKRINLWQILTDELPPPQYYSTFTFQIKGHVDTRNFLVIDHLQSYIIIGCDFIRQYKLIPDLHARIATIRHKHAKIITVPLVENTDEEQNKFLSNTIQK</sequence>
<comment type="caution">
    <text evidence="1">The sequence shown here is derived from an EMBL/GenBank/DDBJ whole genome shotgun (WGS) entry which is preliminary data.</text>
</comment>
<protein>
    <submittedName>
        <fullName evidence="1">Uncharacterized protein</fullName>
    </submittedName>
</protein>
<reference evidence="1 2" key="1">
    <citation type="submission" date="2023-02" db="EMBL/GenBank/DDBJ databases">
        <title>LHISI_Scaffold_Assembly.</title>
        <authorList>
            <person name="Stuart O.P."/>
            <person name="Cleave R."/>
            <person name="Magrath M.J.L."/>
            <person name="Mikheyev A.S."/>
        </authorList>
    </citation>
    <scope>NUCLEOTIDE SEQUENCE [LARGE SCALE GENOMIC DNA]</scope>
    <source>
        <strain evidence="1">Daus_M_001</strain>
        <tissue evidence="1">Leg muscle</tissue>
    </source>
</reference>
<evidence type="ECO:0000313" key="1">
    <source>
        <dbReference type="EMBL" id="KAJ8875966.1"/>
    </source>
</evidence>
<evidence type="ECO:0000313" key="2">
    <source>
        <dbReference type="Proteomes" id="UP001159363"/>
    </source>
</evidence>
<name>A0ABQ9GVB7_9NEOP</name>
<dbReference type="Gene3D" id="2.40.70.10">
    <property type="entry name" value="Acid Proteases"/>
    <property type="match status" value="1"/>
</dbReference>
<dbReference type="Proteomes" id="UP001159363">
    <property type="component" value="Chromosome 8"/>
</dbReference>
<accession>A0ABQ9GVB7</accession>
<organism evidence="1 2">
    <name type="scientific">Dryococelus australis</name>
    <dbReference type="NCBI Taxonomy" id="614101"/>
    <lineage>
        <taxon>Eukaryota</taxon>
        <taxon>Metazoa</taxon>
        <taxon>Ecdysozoa</taxon>
        <taxon>Arthropoda</taxon>
        <taxon>Hexapoda</taxon>
        <taxon>Insecta</taxon>
        <taxon>Pterygota</taxon>
        <taxon>Neoptera</taxon>
        <taxon>Polyneoptera</taxon>
        <taxon>Phasmatodea</taxon>
        <taxon>Verophasmatodea</taxon>
        <taxon>Anareolatae</taxon>
        <taxon>Phasmatidae</taxon>
        <taxon>Eurycanthinae</taxon>
        <taxon>Dryococelus</taxon>
    </lineage>
</organism>
<dbReference type="InterPro" id="IPR021109">
    <property type="entry name" value="Peptidase_aspartic_dom_sf"/>
</dbReference>
<gene>
    <name evidence="1" type="ORF">PR048_023874</name>
</gene>
<keyword evidence="2" id="KW-1185">Reference proteome</keyword>
<proteinExistence type="predicted"/>
<dbReference type="EMBL" id="JARBHB010000009">
    <property type="protein sequence ID" value="KAJ8875966.1"/>
    <property type="molecule type" value="Genomic_DNA"/>
</dbReference>